<evidence type="ECO:0000256" key="1">
    <source>
        <dbReference type="SAM" id="MobiDB-lite"/>
    </source>
</evidence>
<feature type="region of interest" description="Disordered" evidence="1">
    <location>
        <begin position="46"/>
        <end position="75"/>
    </location>
</feature>
<evidence type="ECO:0000313" key="3">
    <source>
        <dbReference type="EMBL" id="MBA0124196.1"/>
    </source>
</evidence>
<accession>A0A837ZUD3</accession>
<evidence type="ECO:0000259" key="2">
    <source>
        <dbReference type="Pfam" id="PF13845"/>
    </source>
</evidence>
<sequence length="338" mass="36789">MMEAMWTGTDRFQARNRLTYARLLMVGATLGAMLALTSTFVFSAPFEPESPAPDQPHPGAGGEPDEDGTHVPAEFSAHPGSCVAWSAGDARDMETVQCDEPHQFQVTAVIDVSTDYPKSSPPPDLEEWQDIVDERCTGPADEYMESGLDPFGKFQVSAIFPNEADWKAGQRKVHCGLWRPAPGGELQDLTESIASQDQSDVWEEGTCLALDDKAVGDPIDCSEQHAYEMIAVVDLSEEFDEYPSEDEQMEWLDTVCADRADDYTGGKDLEDNDLIVAWDTREEESWDVGSHLVNCKVGAVLDDGSGLAPVTGSVAEDSESSEESEGDESDEDGESGDE</sequence>
<comment type="caution">
    <text evidence="3">The sequence shown here is derived from an EMBL/GenBank/DDBJ whole genome shotgun (WGS) entry which is preliminary data.</text>
</comment>
<reference evidence="3 4" key="1">
    <citation type="submission" date="2020-07" db="EMBL/GenBank/DDBJ databases">
        <title>Genome of Haloechinothrix sp.</title>
        <authorList>
            <person name="Tang S.-K."/>
            <person name="Yang L."/>
            <person name="Zhu W.-Y."/>
        </authorList>
    </citation>
    <scope>NUCLEOTIDE SEQUENCE [LARGE SCALE GENOMIC DNA]</scope>
    <source>
        <strain evidence="3 4">YIM 98757</strain>
    </source>
</reference>
<proteinExistence type="predicted"/>
<feature type="region of interest" description="Disordered" evidence="1">
    <location>
        <begin position="302"/>
        <end position="338"/>
    </location>
</feature>
<dbReference type="Pfam" id="PF13845">
    <property type="entry name" value="Septum_form"/>
    <property type="match status" value="1"/>
</dbReference>
<protein>
    <submittedName>
        <fullName evidence="3">Septum formation family protein</fullName>
    </submittedName>
</protein>
<organism evidence="3 4">
    <name type="scientific">Haloechinothrix aidingensis</name>
    <dbReference type="NCBI Taxonomy" id="2752311"/>
    <lineage>
        <taxon>Bacteria</taxon>
        <taxon>Bacillati</taxon>
        <taxon>Actinomycetota</taxon>
        <taxon>Actinomycetes</taxon>
        <taxon>Pseudonocardiales</taxon>
        <taxon>Pseudonocardiaceae</taxon>
        <taxon>Haloechinothrix</taxon>
    </lineage>
</organism>
<gene>
    <name evidence="3" type="ORF">H0B56_01410</name>
</gene>
<feature type="compositionally biased region" description="Acidic residues" evidence="1">
    <location>
        <begin position="316"/>
        <end position="338"/>
    </location>
</feature>
<evidence type="ECO:0000313" key="4">
    <source>
        <dbReference type="Proteomes" id="UP000582974"/>
    </source>
</evidence>
<dbReference type="AlphaFoldDB" id="A0A837ZUD3"/>
<dbReference type="Proteomes" id="UP000582974">
    <property type="component" value="Unassembled WGS sequence"/>
</dbReference>
<keyword evidence="4" id="KW-1185">Reference proteome</keyword>
<dbReference type="InterPro" id="IPR026004">
    <property type="entry name" value="Septum_form"/>
</dbReference>
<feature type="domain" description="Septum formation-related" evidence="2">
    <location>
        <begin position="80"/>
        <end position="295"/>
    </location>
</feature>
<dbReference type="EMBL" id="JACCKD010000001">
    <property type="protein sequence ID" value="MBA0124196.1"/>
    <property type="molecule type" value="Genomic_DNA"/>
</dbReference>
<name>A0A837ZUD3_9PSEU</name>